<sequence length="66" mass="7623">MDFILNLLLIRFVYRLRINLKEKTKRKHYTQTPARDSSAFKVKKDPQSVKAGGLLCARGIARNMVC</sequence>
<dbReference type="EMBL" id="MUXU01000033">
    <property type="protein sequence ID" value="OOR90205.1"/>
    <property type="molecule type" value="Genomic_DNA"/>
</dbReference>
<protein>
    <submittedName>
        <fullName evidence="1">Uncharacterized protein</fullName>
    </submittedName>
</protein>
<name>A0A1T0A3D6_9GAMM</name>
<keyword evidence="2" id="KW-1185">Reference proteome</keyword>
<dbReference type="AlphaFoldDB" id="A0A1T0A3D6"/>
<comment type="caution">
    <text evidence="1">The sequence shown here is derived from an EMBL/GenBank/DDBJ whole genome shotgun (WGS) entry which is preliminary data.</text>
</comment>
<reference evidence="1 2" key="1">
    <citation type="submission" date="2017-02" db="EMBL/GenBank/DDBJ databases">
        <title>Draft genome sequence of Moraxella caviae CCUG 355 type strain.</title>
        <authorList>
            <person name="Engstrom-Jakobsson H."/>
            <person name="Salva-Serra F."/>
            <person name="Thorell K."/>
            <person name="Gonzales-Siles L."/>
            <person name="Karlsson R."/>
            <person name="Boulund F."/>
            <person name="Engstrand L."/>
            <person name="Moore E."/>
        </authorList>
    </citation>
    <scope>NUCLEOTIDE SEQUENCE [LARGE SCALE GENOMIC DNA]</scope>
    <source>
        <strain evidence="1 2">CCUG 355</strain>
    </source>
</reference>
<evidence type="ECO:0000313" key="2">
    <source>
        <dbReference type="Proteomes" id="UP000190435"/>
    </source>
</evidence>
<proteinExistence type="predicted"/>
<evidence type="ECO:0000313" key="1">
    <source>
        <dbReference type="EMBL" id="OOR90205.1"/>
    </source>
</evidence>
<organism evidence="1 2">
    <name type="scientific">Moraxella caviae</name>
    <dbReference type="NCBI Taxonomy" id="34060"/>
    <lineage>
        <taxon>Bacteria</taxon>
        <taxon>Pseudomonadati</taxon>
        <taxon>Pseudomonadota</taxon>
        <taxon>Gammaproteobacteria</taxon>
        <taxon>Moraxellales</taxon>
        <taxon>Moraxellaceae</taxon>
        <taxon>Moraxella</taxon>
    </lineage>
</organism>
<gene>
    <name evidence="1" type="ORF">B0181_04840</name>
</gene>
<dbReference type="Proteomes" id="UP000190435">
    <property type="component" value="Unassembled WGS sequence"/>
</dbReference>
<accession>A0A1T0A3D6</accession>